<evidence type="ECO:0000313" key="1">
    <source>
        <dbReference type="EMBL" id="KAG1827433.1"/>
    </source>
</evidence>
<keyword evidence="2" id="KW-1185">Reference proteome</keyword>
<organism evidence="1 2">
    <name type="scientific">Suillus subaureus</name>
    <dbReference type="NCBI Taxonomy" id="48587"/>
    <lineage>
        <taxon>Eukaryota</taxon>
        <taxon>Fungi</taxon>
        <taxon>Dikarya</taxon>
        <taxon>Basidiomycota</taxon>
        <taxon>Agaricomycotina</taxon>
        <taxon>Agaricomycetes</taxon>
        <taxon>Agaricomycetidae</taxon>
        <taxon>Boletales</taxon>
        <taxon>Suillineae</taxon>
        <taxon>Suillaceae</taxon>
        <taxon>Suillus</taxon>
    </lineage>
</organism>
<protein>
    <submittedName>
        <fullName evidence="1">Uncharacterized protein</fullName>
    </submittedName>
</protein>
<dbReference type="GeneID" id="64623834"/>
<reference evidence="1" key="1">
    <citation type="journal article" date="2020" name="New Phytol.">
        <title>Comparative genomics reveals dynamic genome evolution in host specialist ectomycorrhizal fungi.</title>
        <authorList>
            <person name="Lofgren L.A."/>
            <person name="Nguyen N.H."/>
            <person name="Vilgalys R."/>
            <person name="Ruytinx J."/>
            <person name="Liao H.L."/>
            <person name="Branco S."/>
            <person name="Kuo A."/>
            <person name="LaButti K."/>
            <person name="Lipzen A."/>
            <person name="Andreopoulos W."/>
            <person name="Pangilinan J."/>
            <person name="Riley R."/>
            <person name="Hundley H."/>
            <person name="Na H."/>
            <person name="Barry K."/>
            <person name="Grigoriev I.V."/>
            <person name="Stajich J.E."/>
            <person name="Kennedy P.G."/>
        </authorList>
    </citation>
    <scope>NUCLEOTIDE SEQUENCE</scope>
    <source>
        <strain evidence="1">MN1</strain>
    </source>
</reference>
<accession>A0A9P7EPI0</accession>
<name>A0A9P7EPI0_9AGAM</name>
<dbReference type="OrthoDB" id="2691851at2759"/>
<gene>
    <name evidence="1" type="ORF">BJ212DRAFT_1256826</name>
</gene>
<sequence length="242" mass="26688">MIGGHNSGCSYTQVLNHLGAAKDINGVFKWHPELDPGHYHLKLGTQHNNVDHINHDMWKGDIISGCCDLPSAWQMGHNMSLSILTGSQIDLVNFAFITLFSDPAVNMLYPFSMNKYLGISGEGPEDASIPPVLLASQIIEASELSFPLPDLNDESTELTFEEVLAAQSNSDLPSTSLHQVQSDPSAPPLPGGPGVHPEDYLLFKNHWIHKQTICRLIINKDFVSKSCNRLEHVHVGYTKVNK</sequence>
<proteinExistence type="predicted"/>
<evidence type="ECO:0000313" key="2">
    <source>
        <dbReference type="Proteomes" id="UP000807769"/>
    </source>
</evidence>
<dbReference type="Proteomes" id="UP000807769">
    <property type="component" value="Unassembled WGS sequence"/>
</dbReference>
<dbReference type="EMBL" id="JABBWG010000001">
    <property type="protein sequence ID" value="KAG1827433.1"/>
    <property type="molecule type" value="Genomic_DNA"/>
</dbReference>
<comment type="caution">
    <text evidence="1">The sequence shown here is derived from an EMBL/GenBank/DDBJ whole genome shotgun (WGS) entry which is preliminary data.</text>
</comment>
<dbReference type="AlphaFoldDB" id="A0A9P7EPI0"/>
<dbReference type="RefSeq" id="XP_041200280.1">
    <property type="nucleotide sequence ID" value="XM_041329817.1"/>
</dbReference>